<feature type="domain" description="EGF-like" evidence="13">
    <location>
        <begin position="1464"/>
        <end position="1503"/>
    </location>
</feature>
<keyword evidence="10" id="KW-0325">Glycoprotein</keyword>
<evidence type="ECO:0000313" key="15">
    <source>
        <dbReference type="EMBL" id="KAK3103588.1"/>
    </source>
</evidence>
<dbReference type="PROSITE" id="PS01186">
    <property type="entry name" value="EGF_2"/>
    <property type="match status" value="11"/>
</dbReference>
<evidence type="ECO:0000256" key="12">
    <source>
        <dbReference type="SAM" id="MobiDB-lite"/>
    </source>
</evidence>
<dbReference type="FunFam" id="2.10.25.10:FF:000014">
    <property type="entry name" value="Latent-transforming growth factor beta-binding protein 3"/>
    <property type="match status" value="2"/>
</dbReference>
<keyword evidence="8" id="KW-0472">Membrane</keyword>
<dbReference type="FunFam" id="2.10.25.10:FF:000119">
    <property type="entry name" value="vitamin K-dependent protein S"/>
    <property type="match status" value="1"/>
</dbReference>
<keyword evidence="3" id="KW-0964">Secreted</keyword>
<name>A0AA88YF09_PINIB</name>
<comment type="caution">
    <text evidence="11">Lacks conserved residue(s) required for the propagation of feature annotation.</text>
</comment>
<feature type="domain" description="EGF-like" evidence="13">
    <location>
        <begin position="2063"/>
        <end position="2105"/>
    </location>
</feature>
<dbReference type="SMART" id="SM00181">
    <property type="entry name" value="EGF"/>
    <property type="match status" value="23"/>
</dbReference>
<dbReference type="Proteomes" id="UP001186944">
    <property type="component" value="Unassembled WGS sequence"/>
</dbReference>
<dbReference type="SUPFAM" id="SSF57184">
    <property type="entry name" value="Growth factor receptor domain"/>
    <property type="match status" value="6"/>
</dbReference>
<feature type="domain" description="VWFD" evidence="14">
    <location>
        <begin position="914"/>
        <end position="1113"/>
    </location>
</feature>
<organism evidence="15 16">
    <name type="scientific">Pinctada imbricata</name>
    <name type="common">Atlantic pearl-oyster</name>
    <name type="synonym">Pinctada martensii</name>
    <dbReference type="NCBI Taxonomy" id="66713"/>
    <lineage>
        <taxon>Eukaryota</taxon>
        <taxon>Metazoa</taxon>
        <taxon>Spiralia</taxon>
        <taxon>Lophotrochozoa</taxon>
        <taxon>Mollusca</taxon>
        <taxon>Bivalvia</taxon>
        <taxon>Autobranchia</taxon>
        <taxon>Pteriomorphia</taxon>
        <taxon>Pterioida</taxon>
        <taxon>Pterioidea</taxon>
        <taxon>Pteriidae</taxon>
        <taxon>Pinctada</taxon>
    </lineage>
</organism>
<accession>A0AA88YF09</accession>
<dbReference type="CDD" id="cd00054">
    <property type="entry name" value="EGF_CA"/>
    <property type="match status" value="11"/>
</dbReference>
<keyword evidence="9 11" id="KW-1015">Disulfide bond</keyword>
<comment type="subcellular location">
    <subcellularLocation>
        <location evidence="1">Membrane</location>
    </subcellularLocation>
    <subcellularLocation>
        <location evidence="2">Secreted</location>
    </subcellularLocation>
</comment>
<feature type="domain" description="EGF-like" evidence="13">
    <location>
        <begin position="1893"/>
        <end position="1934"/>
    </location>
</feature>
<dbReference type="InterPro" id="IPR052080">
    <property type="entry name" value="vWF_C/EGF_Fibrillin"/>
</dbReference>
<evidence type="ECO:0000259" key="14">
    <source>
        <dbReference type="PROSITE" id="PS51233"/>
    </source>
</evidence>
<keyword evidence="4 11" id="KW-0245">EGF-like domain</keyword>
<evidence type="ECO:0000256" key="7">
    <source>
        <dbReference type="ARBA" id="ARBA00022837"/>
    </source>
</evidence>
<evidence type="ECO:0000256" key="9">
    <source>
        <dbReference type="ARBA" id="ARBA00023157"/>
    </source>
</evidence>
<feature type="disulfide bond" evidence="11">
    <location>
        <begin position="289"/>
        <end position="298"/>
    </location>
</feature>
<dbReference type="SMART" id="SM00216">
    <property type="entry name" value="VWD"/>
    <property type="match status" value="1"/>
</dbReference>
<feature type="region of interest" description="Disordered" evidence="12">
    <location>
        <begin position="1"/>
        <end position="242"/>
    </location>
</feature>
<evidence type="ECO:0000256" key="3">
    <source>
        <dbReference type="ARBA" id="ARBA00022525"/>
    </source>
</evidence>
<dbReference type="PROSITE" id="PS00010">
    <property type="entry name" value="ASX_HYDROXYL"/>
    <property type="match status" value="13"/>
</dbReference>
<dbReference type="InterPro" id="IPR000742">
    <property type="entry name" value="EGF"/>
</dbReference>
<dbReference type="GO" id="GO:0005576">
    <property type="term" value="C:extracellular region"/>
    <property type="evidence" value="ECO:0007669"/>
    <property type="project" value="UniProtKB-SubCell"/>
</dbReference>
<dbReference type="PROSITE" id="PS51233">
    <property type="entry name" value="VWFD"/>
    <property type="match status" value="1"/>
</dbReference>
<evidence type="ECO:0000256" key="10">
    <source>
        <dbReference type="ARBA" id="ARBA00023180"/>
    </source>
</evidence>
<dbReference type="Pfam" id="PF07645">
    <property type="entry name" value="EGF_CA"/>
    <property type="match status" value="11"/>
</dbReference>
<gene>
    <name evidence="15" type="ORF">FSP39_020372</name>
</gene>
<dbReference type="PANTHER" id="PTHR47333">
    <property type="entry name" value="VON WILLEBRAND FACTOR C AND EGF DOMAIN-CONTAINING PROTEIN"/>
    <property type="match status" value="1"/>
</dbReference>
<dbReference type="FunFam" id="2.10.25.10:FF:000240">
    <property type="entry name" value="Vitamin K-dependent protein S"/>
    <property type="match status" value="1"/>
</dbReference>
<dbReference type="EMBL" id="VSWD01000005">
    <property type="protein sequence ID" value="KAK3103588.1"/>
    <property type="molecule type" value="Genomic_DNA"/>
</dbReference>
<dbReference type="GO" id="GO:0016020">
    <property type="term" value="C:membrane"/>
    <property type="evidence" value="ECO:0007669"/>
    <property type="project" value="UniProtKB-SubCell"/>
</dbReference>
<keyword evidence="5" id="KW-0732">Signal</keyword>
<dbReference type="PROSITE" id="PS50092">
    <property type="entry name" value="TSP1"/>
    <property type="match status" value="2"/>
</dbReference>
<dbReference type="FunFam" id="2.10.25.10:FF:000038">
    <property type="entry name" value="Fibrillin 2"/>
    <property type="match status" value="2"/>
</dbReference>
<dbReference type="Pfam" id="PF14670">
    <property type="entry name" value="FXa_inhibition"/>
    <property type="match status" value="1"/>
</dbReference>
<keyword evidence="16" id="KW-1185">Reference proteome</keyword>
<dbReference type="PROSITE" id="PS01187">
    <property type="entry name" value="EGF_CA"/>
    <property type="match status" value="7"/>
</dbReference>
<dbReference type="InterPro" id="IPR009030">
    <property type="entry name" value="Growth_fac_rcpt_cys_sf"/>
</dbReference>
<keyword evidence="7" id="KW-0106">Calcium</keyword>
<evidence type="ECO:0000256" key="11">
    <source>
        <dbReference type="PROSITE-ProRule" id="PRU00076"/>
    </source>
</evidence>
<evidence type="ECO:0000256" key="8">
    <source>
        <dbReference type="ARBA" id="ARBA00023136"/>
    </source>
</evidence>
<dbReference type="GO" id="GO:0005509">
    <property type="term" value="F:calcium ion binding"/>
    <property type="evidence" value="ECO:0007669"/>
    <property type="project" value="InterPro"/>
</dbReference>
<proteinExistence type="predicted"/>
<feature type="domain" description="EGF-like" evidence="13">
    <location>
        <begin position="1935"/>
        <end position="1980"/>
    </location>
</feature>
<feature type="domain" description="EGF-like" evidence="13">
    <location>
        <begin position="1636"/>
        <end position="1676"/>
    </location>
</feature>
<dbReference type="InterPro" id="IPR049883">
    <property type="entry name" value="NOTCH1_EGF-like"/>
</dbReference>
<feature type="domain" description="EGF-like" evidence="13">
    <location>
        <begin position="1852"/>
        <end position="1892"/>
    </location>
</feature>
<dbReference type="Gene3D" id="2.20.100.10">
    <property type="entry name" value="Thrombospondin type-1 (TSP1) repeat"/>
    <property type="match status" value="2"/>
</dbReference>
<comment type="caution">
    <text evidence="15">The sequence shown here is derived from an EMBL/GenBank/DDBJ whole genome shotgun (WGS) entry which is preliminary data.</text>
</comment>
<feature type="domain" description="EGF-like" evidence="13">
    <location>
        <begin position="462"/>
        <end position="502"/>
    </location>
</feature>
<dbReference type="InterPro" id="IPR018097">
    <property type="entry name" value="EGF_Ca-bd_CS"/>
</dbReference>
<dbReference type="InterPro" id="IPR000884">
    <property type="entry name" value="TSP1_rpt"/>
</dbReference>
<sequence length="2282" mass="242933">MDDSATSMTDTTMQQQQTTQQSESQTTTQSDSQTTQQSDSQTTQQSDSMTTQQSNDQTTQQSDSQTTQQSNGQTTQQSNDQTTQQSNGQTTQQSNGQTTQQSNGQTTQQSNGQTTQQSNGQTTQQSNGQTTQQSNGQTTQQSNVQTTQQSNGQTTQQSNGQTTQQSNGQTTQQSNGQTTQQSNDQTTQQSNGQTTQQSNDQTTQQSDSQTTQQSDSQTTQQSDSQTTQQSDSQTTQQMNAQTTTAMAQTTTTTTQSSVTLADPCVGVTCQNGGTCRAKPSIPTESECLCTADYEGDTCQYAVARFDTWGAWGSCSQTCRGATKTRSRSCTDVTNANRTGDCTGDSTEEILCSEITAECPLTSDPCVEDPNICFTDGVNHTCATNADGTFRCVCEVGFVSDSNNRYCINQDECSTTTNLCRDVNSGSFRTGVSGCTDNVGSYSCTCASGYTAASNTNNRDCNDVDECTANTDNCDSTDRATCTNTGGSFTCACNQGFTGDGTTGSCTENRLMSTTGHTEVSSSSDFSNYMFFDFAVPFGTTLLPSAYVTKSGLMLLTTVTEQTQSQGVRKSFPNPVDALDSSFQEKAAFAAWWGNMVFNTGTSSMYYKQYKSTVTADASVLTAISSEVAAQFGTPATGTAFSAMEMIVATWIRMGQAAVPSQMVTFQAILATDYINTYCKAIYGDRAMLWDIVVGSVPKYPVVVGYILSSGTKVDYPYSRLDMVASTASTNKPKLEQIDNVIVDNESPPPTIKGNSKGVMFFRITNHDNTFEHLGRKCKTWIDDDIQNSITQIAPLAEQRCPAELQQMTATFHVFDTVSGSDCYSLRSADNSLASDKRSLRCCYKNSALVTDHSLVNGKNTYRIHAENDTRQVMADTTYRYCCDASNEYLARADLCLAFLAVRPVCNANNFTANAAGGGLGDPHLTTLDRLSYTFNGHGEFVLLKTTSGTFEAQGRFLPLITDGVKTATYIGGIAAQQTSPNSDRVEIILNSARDGVDIYKNGNLQSLDLSSPVDLLEVTLTKTTVNSTDTYRMIYSNGITVGVRLENAIFSLVVEISSNFANSVQGLLGNFNGDQEDDYMSPNGTVLSGGSSATESEVYNYGLTWQNNETNTLFSYPGGGNWSNFIDAAFSPIFFDSDLTVMFPNATERTLAQDTCYQTGQTDPDPTQRRQCYFDFKVTGDATLAQGTSASQASLEQTQQSLANYPPEITNGNVTLEVIVGSSYSSLLTLVTQDRNGDSVTLTVNADAPSGVTINSNTKQLSWTSVPDITTGTLEITASDGNAQSIFIPKIELCNCQNGGTCDFSASSNDLFFIVPCICATGYVGTSCENDEDGCADGPCFTGVSCTDVPASQLASNPNPFICGSCPIGLEGNGQTCTDLDECQEVPPRCSQTCTNIAFGFECSCNAGYNLDADTVTCNDIDECQRNTDSCDSSSTMCVNTVGSYNCSCKTGYQPSSNPLQCEDIDECALNNNCDQICTDGIGLYTCSCRSGFTLQNDTISCEADTVCNATQRADCDSGNARSSCSVLNGEVQCICPQGFTLSLTNLCENIDECTAGTDVCVSSSSDCIDFDGGYNCSCKTGYNQVDTLTCQDIDECTTNTHNCASPAVCQNTMGGYVCTCPSGYTLASSGLACDNIDECSQSTLNLCDKQNGNCLDTTPGYTCSCQSGYTGDGFSCTDLNECAQSNRGGCSQQCRNSIGTFTCSCNEGYTLNNDGSTCDNVNECSDDLLNECLDSSTYCSDTAGSYDCSCPANFTLKGDGRTCESDFKCAAGHNCSHTCGKINNVDTCQCPTGYQVGSDGKTCEDINECSNSTLNNCDQANKVTCYNLAGSFRCDCVNSSYQAVSSTMCSDIDECLDPNNGCPANSQCVNSDPGFSCTCLSGYVSVSGNCQDDDECVKGTHACNVTIATCSNTDGGYTCSCRAGYSGNGITCTDVDECVDGTHTCDRRAGVGVCTNNVGSFTCSCASGYTLASNGLTCNDVDECRDGTDNCEFGCTNNDGGFTCTCPTGYRLQADQRTCVVEVACASGHGCSFECANINGQDTCTCQDGYSVSTSDNTLCEDINECQASPGPCDQNFGSCTNTQGSYNCSCTQDYILGPSDSCADRNGNWGVWGAWGTCSQTCGTGSQSRTRACDNPSKEGNGADCLGISSETQDCNTNFTSIATSFQQTVATEINAYCNANTSAVQQCCSNSNTNYSPNPSTPLVFTTSDKISVGDSYPVVINGDLYVMIVVKANQNNALCTAAAASTSSRRRKRAITLTSFELAIPQTVLQSILNDVSV</sequence>
<dbReference type="InterPro" id="IPR001846">
    <property type="entry name" value="VWF_type-D"/>
</dbReference>
<dbReference type="InterPro" id="IPR000152">
    <property type="entry name" value="EGF-type_Asp/Asn_hydroxyl_site"/>
</dbReference>
<keyword evidence="6" id="KW-0677">Repeat</keyword>
<evidence type="ECO:0000256" key="6">
    <source>
        <dbReference type="ARBA" id="ARBA00022737"/>
    </source>
</evidence>
<dbReference type="SMART" id="SM00179">
    <property type="entry name" value="EGF_CA"/>
    <property type="match status" value="18"/>
</dbReference>
<evidence type="ECO:0000313" key="16">
    <source>
        <dbReference type="Proteomes" id="UP001186944"/>
    </source>
</evidence>
<dbReference type="PROSITE" id="PS00022">
    <property type="entry name" value="EGF_1"/>
    <property type="match status" value="2"/>
</dbReference>
<dbReference type="SMART" id="SM00539">
    <property type="entry name" value="NIDO"/>
    <property type="match status" value="1"/>
</dbReference>
<dbReference type="InterPro" id="IPR015919">
    <property type="entry name" value="Cadherin-like_sf"/>
</dbReference>
<dbReference type="Gene3D" id="2.10.25.10">
    <property type="entry name" value="Laminin"/>
    <property type="match status" value="22"/>
</dbReference>
<dbReference type="SUPFAM" id="SSF82895">
    <property type="entry name" value="TSP-1 type 1 repeat"/>
    <property type="match status" value="2"/>
</dbReference>
<protein>
    <submittedName>
        <fullName evidence="15">Uncharacterized protein</fullName>
    </submittedName>
</protein>
<dbReference type="SUPFAM" id="SSF57196">
    <property type="entry name" value="EGF/Laminin"/>
    <property type="match status" value="4"/>
</dbReference>
<dbReference type="Pfam" id="PF12947">
    <property type="entry name" value="EGF_3"/>
    <property type="match status" value="1"/>
</dbReference>
<evidence type="ECO:0000259" key="13">
    <source>
        <dbReference type="PROSITE" id="PS50026"/>
    </source>
</evidence>
<dbReference type="Pfam" id="PF12662">
    <property type="entry name" value="cEGF"/>
    <property type="match status" value="2"/>
</dbReference>
<evidence type="ECO:0000256" key="5">
    <source>
        <dbReference type="ARBA" id="ARBA00022729"/>
    </source>
</evidence>
<evidence type="ECO:0000256" key="1">
    <source>
        <dbReference type="ARBA" id="ARBA00004370"/>
    </source>
</evidence>
<feature type="domain" description="EGF-like" evidence="13">
    <location>
        <begin position="1420"/>
        <end position="1463"/>
    </location>
</feature>
<feature type="domain" description="EGF-like" evidence="13">
    <location>
        <begin position="1593"/>
        <end position="1631"/>
    </location>
</feature>
<dbReference type="PANTHER" id="PTHR47333:SF4">
    <property type="entry name" value="EGF-LIKE DOMAIN-CONTAINING PROTEIN"/>
    <property type="match status" value="1"/>
</dbReference>
<feature type="domain" description="EGF-like" evidence="13">
    <location>
        <begin position="1550"/>
        <end position="1592"/>
    </location>
</feature>
<evidence type="ECO:0000256" key="2">
    <source>
        <dbReference type="ARBA" id="ARBA00004613"/>
    </source>
</evidence>
<reference evidence="15" key="1">
    <citation type="submission" date="2019-08" db="EMBL/GenBank/DDBJ databases">
        <title>The improved chromosome-level genome for the pearl oyster Pinctada fucata martensii using PacBio sequencing and Hi-C.</title>
        <authorList>
            <person name="Zheng Z."/>
        </authorList>
    </citation>
    <scope>NUCLEOTIDE SEQUENCE</scope>
    <source>
        <strain evidence="15">ZZ-2019</strain>
        <tissue evidence="15">Adductor muscle</tissue>
    </source>
</reference>
<dbReference type="InterPro" id="IPR024731">
    <property type="entry name" value="NELL2-like_EGF"/>
</dbReference>
<evidence type="ECO:0000256" key="4">
    <source>
        <dbReference type="ARBA" id="ARBA00022536"/>
    </source>
</evidence>
<feature type="disulfide bond" evidence="11">
    <location>
        <begin position="473"/>
        <end position="490"/>
    </location>
</feature>
<feature type="domain" description="EGF-like" evidence="13">
    <location>
        <begin position="1721"/>
        <end position="1765"/>
    </location>
</feature>
<feature type="disulfide bond" evidence="11">
    <location>
        <begin position="1468"/>
        <end position="1478"/>
    </location>
</feature>
<dbReference type="InterPro" id="IPR001881">
    <property type="entry name" value="EGF-like_Ca-bd_dom"/>
</dbReference>
<dbReference type="InterPro" id="IPR003886">
    <property type="entry name" value="NIDO_dom"/>
</dbReference>
<dbReference type="PROSITE" id="PS50026">
    <property type="entry name" value="EGF_3"/>
    <property type="match status" value="12"/>
</dbReference>
<dbReference type="FunFam" id="2.20.100.10:FF:000001">
    <property type="entry name" value="semaphorin-5A isoform X1"/>
    <property type="match status" value="1"/>
</dbReference>
<dbReference type="InterPro" id="IPR026823">
    <property type="entry name" value="cEGF"/>
</dbReference>
<feature type="domain" description="EGF-like" evidence="13">
    <location>
        <begin position="260"/>
        <end position="299"/>
    </location>
</feature>
<dbReference type="GO" id="GO:0071944">
    <property type="term" value="C:cell periphery"/>
    <property type="evidence" value="ECO:0007669"/>
    <property type="project" value="UniProtKB-ARBA"/>
</dbReference>
<dbReference type="InterPro" id="IPR036383">
    <property type="entry name" value="TSP1_rpt_sf"/>
</dbReference>
<dbReference type="SUPFAM" id="SSF49313">
    <property type="entry name" value="Cadherin-like"/>
    <property type="match status" value="1"/>
</dbReference>
<dbReference type="GO" id="GO:0007160">
    <property type="term" value="P:cell-matrix adhesion"/>
    <property type="evidence" value="ECO:0007669"/>
    <property type="project" value="InterPro"/>
</dbReference>
<dbReference type="SMART" id="SM00209">
    <property type="entry name" value="TSP1"/>
    <property type="match status" value="2"/>
</dbReference>